<proteinExistence type="predicted"/>
<dbReference type="Pfam" id="PF04402">
    <property type="entry name" value="SIMPL"/>
    <property type="match status" value="1"/>
</dbReference>
<feature type="signal peptide" evidence="1">
    <location>
        <begin position="1"/>
        <end position="29"/>
    </location>
</feature>
<evidence type="ECO:0000313" key="2">
    <source>
        <dbReference type="EMBL" id="RUO78855.1"/>
    </source>
</evidence>
<accession>A0A432ZLF2</accession>
<dbReference type="InterPro" id="IPR007497">
    <property type="entry name" value="SIMPL/DUF541"/>
</dbReference>
<dbReference type="AlphaFoldDB" id="A0A432ZLF2"/>
<gene>
    <name evidence="2" type="ORF">CWI84_09870</name>
</gene>
<dbReference type="EMBL" id="PIQH01000009">
    <property type="protein sequence ID" value="RUO78855.1"/>
    <property type="molecule type" value="Genomic_DNA"/>
</dbReference>
<dbReference type="OrthoDB" id="6381835at2"/>
<dbReference type="RefSeq" id="WP_126842425.1">
    <property type="nucleotide sequence ID" value="NZ_PIQH01000009.1"/>
</dbReference>
<keyword evidence="3" id="KW-1185">Reference proteome</keyword>
<sequence length="239" mass="26255">MKVFRHNANAATRLGVILIGLVLSACSYAQPQGQQQSAITVTGSGAVSAVPDQATIQFWIEQRGSKVSSLKTAVDQATSRLLGDLEKRDVAAKNIQSYQLQIMPIYDNDSAGKLQQQGFQVQRQIKVTLNKLDQYDQIIDLALARGVTRVGAIEFDLSEPQAMYQQALSQAFAQAQAKAQQLAQRAGLVLGQALTIREQSTTRPQMMRMTMQMDSRKEVSLPGEQTVEAQLEVTFALKQ</sequence>
<dbReference type="Gene3D" id="3.30.70.2970">
    <property type="entry name" value="Protein of unknown function (DUF541), domain 2"/>
    <property type="match status" value="1"/>
</dbReference>
<organism evidence="2 3">
    <name type="scientific">Idiomarina tyrosinivorans</name>
    <dbReference type="NCBI Taxonomy" id="1445662"/>
    <lineage>
        <taxon>Bacteria</taxon>
        <taxon>Pseudomonadati</taxon>
        <taxon>Pseudomonadota</taxon>
        <taxon>Gammaproteobacteria</taxon>
        <taxon>Alteromonadales</taxon>
        <taxon>Idiomarinaceae</taxon>
        <taxon>Idiomarina</taxon>
    </lineage>
</organism>
<name>A0A432ZLF2_9GAMM</name>
<evidence type="ECO:0000256" key="1">
    <source>
        <dbReference type="SAM" id="SignalP"/>
    </source>
</evidence>
<dbReference type="Gene3D" id="3.30.110.170">
    <property type="entry name" value="Protein of unknown function (DUF541), domain 1"/>
    <property type="match status" value="1"/>
</dbReference>
<dbReference type="PROSITE" id="PS51257">
    <property type="entry name" value="PROKAR_LIPOPROTEIN"/>
    <property type="match status" value="1"/>
</dbReference>
<evidence type="ECO:0000313" key="3">
    <source>
        <dbReference type="Proteomes" id="UP000287996"/>
    </source>
</evidence>
<dbReference type="PANTHER" id="PTHR34387">
    <property type="entry name" value="SLR1258 PROTEIN"/>
    <property type="match status" value="1"/>
</dbReference>
<dbReference type="PANTHER" id="PTHR34387:SF1">
    <property type="entry name" value="PERIPLASMIC IMMUNOGENIC PROTEIN"/>
    <property type="match status" value="1"/>
</dbReference>
<dbReference type="Proteomes" id="UP000287996">
    <property type="component" value="Unassembled WGS sequence"/>
</dbReference>
<dbReference type="InterPro" id="IPR052022">
    <property type="entry name" value="26kDa_periplasmic_antigen"/>
</dbReference>
<comment type="caution">
    <text evidence="2">The sequence shown here is derived from an EMBL/GenBank/DDBJ whole genome shotgun (WGS) entry which is preliminary data.</text>
</comment>
<dbReference type="GO" id="GO:0006974">
    <property type="term" value="P:DNA damage response"/>
    <property type="evidence" value="ECO:0007669"/>
    <property type="project" value="TreeGrafter"/>
</dbReference>
<feature type="chain" id="PRO_5019056384" description="SIMPL domain-containing protein" evidence="1">
    <location>
        <begin position="30"/>
        <end position="239"/>
    </location>
</feature>
<keyword evidence="1" id="KW-0732">Signal</keyword>
<evidence type="ECO:0008006" key="4">
    <source>
        <dbReference type="Google" id="ProtNLM"/>
    </source>
</evidence>
<protein>
    <recommendedName>
        <fullName evidence="4">SIMPL domain-containing protein</fullName>
    </recommendedName>
</protein>
<reference evidence="2 3" key="1">
    <citation type="journal article" date="2011" name="Front. Microbiol.">
        <title>Genomic signatures of strain selection and enhancement in Bacillus atrophaeus var. globigii, a historical biowarfare simulant.</title>
        <authorList>
            <person name="Gibbons H.S."/>
            <person name="Broomall S.M."/>
            <person name="McNew L.A."/>
            <person name="Daligault H."/>
            <person name="Chapman C."/>
            <person name="Bruce D."/>
            <person name="Karavis M."/>
            <person name="Krepps M."/>
            <person name="McGregor P.A."/>
            <person name="Hong C."/>
            <person name="Park K.H."/>
            <person name="Akmal A."/>
            <person name="Feldman A."/>
            <person name="Lin J.S."/>
            <person name="Chang W.E."/>
            <person name="Higgs B.W."/>
            <person name="Demirev P."/>
            <person name="Lindquist J."/>
            <person name="Liem A."/>
            <person name="Fochler E."/>
            <person name="Read T.D."/>
            <person name="Tapia R."/>
            <person name="Johnson S."/>
            <person name="Bishop-Lilly K.A."/>
            <person name="Detter C."/>
            <person name="Han C."/>
            <person name="Sozhamannan S."/>
            <person name="Rosenzweig C.N."/>
            <person name="Skowronski E.W."/>
        </authorList>
    </citation>
    <scope>NUCLEOTIDE SEQUENCE [LARGE SCALE GENOMIC DNA]</scope>
    <source>
        <strain evidence="2 3">CC-PW-9</strain>
    </source>
</reference>